<gene>
    <name evidence="2" type="ORF">HF576_03070</name>
</gene>
<organism evidence="2 3">
    <name type="scientific">Microbacterium salsuginis</name>
    <dbReference type="NCBI Taxonomy" id="2722803"/>
    <lineage>
        <taxon>Bacteria</taxon>
        <taxon>Bacillati</taxon>
        <taxon>Actinomycetota</taxon>
        <taxon>Actinomycetes</taxon>
        <taxon>Micrococcales</taxon>
        <taxon>Microbacteriaceae</taxon>
        <taxon>Microbacterium</taxon>
    </lineage>
</organism>
<proteinExistence type="predicted"/>
<sequence length="307" mass="30259">MIRPRIPAAVAALVTLAVLGGSGAAVAGWTASASVSASASSTTIATAIEQTGALSTSYRYAGTTSTAAAGQLTIRNNGGAPLSYSLTSSVTGHATLAQKTMLRLWTGMCGATAPLGAVITTLADAAPALPAAARTLAPGASVVVCVSTQVEGASNASLQGQSVTATFGVKGAVGTSWTTSATTAAVTQSVYRLAAAGTPMCAPVPFTNDVRLTWSAPLNRADAASLSYRVYDTASGATVATVNSAGSTVSTVLSGHAISSNGRHALAVEARETTGSGTTAPASATVSVTRSTGLLDPLQFFPGYHCS</sequence>
<accession>A0ABX1K8Z0</accession>
<protein>
    <recommendedName>
        <fullName evidence="4">Fibronectin type-III domain-containing protein</fullName>
    </recommendedName>
</protein>
<keyword evidence="3" id="KW-1185">Reference proteome</keyword>
<evidence type="ECO:0008006" key="4">
    <source>
        <dbReference type="Google" id="ProtNLM"/>
    </source>
</evidence>
<feature type="chain" id="PRO_5046954404" description="Fibronectin type-III domain-containing protein" evidence="1">
    <location>
        <begin position="28"/>
        <end position="307"/>
    </location>
</feature>
<evidence type="ECO:0000313" key="2">
    <source>
        <dbReference type="EMBL" id="NLP82818.1"/>
    </source>
</evidence>
<reference evidence="2 3" key="1">
    <citation type="submission" date="2020-04" db="EMBL/GenBank/DDBJ databases">
        <title>CFH 90308 Microbacterium sp.</title>
        <authorList>
            <person name="Nie G."/>
            <person name="Ming H."/>
            <person name="Xia T."/>
        </authorList>
    </citation>
    <scope>NUCLEOTIDE SEQUENCE [LARGE SCALE GENOMIC DNA]</scope>
    <source>
        <strain evidence="2 3">CFH 90308</strain>
    </source>
</reference>
<comment type="caution">
    <text evidence="2">The sequence shown here is derived from an EMBL/GenBank/DDBJ whole genome shotgun (WGS) entry which is preliminary data.</text>
</comment>
<name>A0ABX1K8Z0_9MICO</name>
<dbReference type="EMBL" id="JABACI010000001">
    <property type="protein sequence ID" value="NLP82818.1"/>
    <property type="molecule type" value="Genomic_DNA"/>
</dbReference>
<keyword evidence="1" id="KW-0732">Signal</keyword>
<feature type="signal peptide" evidence="1">
    <location>
        <begin position="1"/>
        <end position="27"/>
    </location>
</feature>
<dbReference type="Proteomes" id="UP001429745">
    <property type="component" value="Unassembled WGS sequence"/>
</dbReference>
<evidence type="ECO:0000313" key="3">
    <source>
        <dbReference type="Proteomes" id="UP001429745"/>
    </source>
</evidence>
<evidence type="ECO:0000256" key="1">
    <source>
        <dbReference type="SAM" id="SignalP"/>
    </source>
</evidence>
<dbReference type="RefSeq" id="WP_168911293.1">
    <property type="nucleotide sequence ID" value="NZ_JABACI010000001.1"/>
</dbReference>